<protein>
    <submittedName>
        <fullName evidence="1">Uncharacterized protein</fullName>
    </submittedName>
</protein>
<sequence length="39" mass="4329">MARKKDSQPLSEQPVFLWKIIKPGRAGLQAFFLLASQAG</sequence>
<name>A0ABP2XP01_9NEIS</name>
<evidence type="ECO:0000313" key="2">
    <source>
        <dbReference type="Proteomes" id="UP000016426"/>
    </source>
</evidence>
<keyword evidence="2" id="KW-1185">Reference proteome</keyword>
<dbReference type="EMBL" id="AVPH01000212">
    <property type="protein sequence ID" value="ERE07227.1"/>
    <property type="molecule type" value="Genomic_DNA"/>
</dbReference>
<organism evidence="1 2">
    <name type="scientific">Pseudogulbenkiania ferrooxidans EGD-HP2</name>
    <dbReference type="NCBI Taxonomy" id="1388764"/>
    <lineage>
        <taxon>Bacteria</taxon>
        <taxon>Pseudomonadati</taxon>
        <taxon>Pseudomonadota</taxon>
        <taxon>Betaproteobacteria</taxon>
        <taxon>Neisseriales</taxon>
        <taxon>Chromobacteriaceae</taxon>
        <taxon>Pseudogulbenkiania</taxon>
    </lineage>
</organism>
<dbReference type="Proteomes" id="UP000016426">
    <property type="component" value="Unassembled WGS sequence"/>
</dbReference>
<reference evidence="1 2" key="1">
    <citation type="journal article" date="2013" name="Genome Announc.">
        <title>Genome Sequence of the Pigment-Producing Bacterium Pseudogulbenkiania ferrooxidans, Isolated from Loktak Lake.</title>
        <authorList>
            <person name="Puranik S."/>
            <person name="Talkal R."/>
            <person name="Qureshi A."/>
            <person name="Khardenavis A."/>
            <person name="Kapley A."/>
            <person name="Purohit H.J."/>
        </authorList>
    </citation>
    <scope>NUCLEOTIDE SEQUENCE [LARGE SCALE GENOMIC DNA]</scope>
    <source>
        <strain evidence="1 2">EGD-HP2</strain>
    </source>
</reference>
<comment type="caution">
    <text evidence="1">The sequence shown here is derived from an EMBL/GenBank/DDBJ whole genome shotgun (WGS) entry which is preliminary data.</text>
</comment>
<proteinExistence type="predicted"/>
<accession>A0ABP2XP01</accession>
<evidence type="ECO:0000313" key="1">
    <source>
        <dbReference type="EMBL" id="ERE07227.1"/>
    </source>
</evidence>
<gene>
    <name evidence="1" type="ORF">O166_06705</name>
</gene>